<dbReference type="GeneID" id="110975375"/>
<reference evidence="11" key="1">
    <citation type="submission" date="2025-08" db="UniProtKB">
        <authorList>
            <consortium name="RefSeq"/>
        </authorList>
    </citation>
    <scope>IDENTIFICATION</scope>
</reference>
<feature type="transmembrane region" description="Helical" evidence="8">
    <location>
        <begin position="225"/>
        <end position="247"/>
    </location>
</feature>
<evidence type="ECO:0000256" key="4">
    <source>
        <dbReference type="ARBA" id="ARBA00022592"/>
    </source>
</evidence>
<dbReference type="GO" id="GO:0016020">
    <property type="term" value="C:membrane"/>
    <property type="evidence" value="ECO:0007669"/>
    <property type="project" value="UniProtKB-SubCell"/>
</dbReference>
<comment type="similarity">
    <text evidence="2 8">Belongs to the inorganic phosphate transporter (PiT) (TC 2.A.20) family.</text>
</comment>
<feature type="transmembrane region" description="Helical" evidence="8">
    <location>
        <begin position="16"/>
        <end position="35"/>
    </location>
</feature>
<dbReference type="PANTHER" id="PTHR11101:SF80">
    <property type="entry name" value="PHOSPHATE TRANSPORTER"/>
    <property type="match status" value="1"/>
</dbReference>
<evidence type="ECO:0000256" key="6">
    <source>
        <dbReference type="ARBA" id="ARBA00022989"/>
    </source>
</evidence>
<feature type="compositionally biased region" description="Basic and acidic residues" evidence="9">
    <location>
        <begin position="337"/>
        <end position="353"/>
    </location>
</feature>
<keyword evidence="10" id="KW-1185">Reference proteome</keyword>
<feature type="transmembrane region" description="Helical" evidence="8">
    <location>
        <begin position="97"/>
        <end position="117"/>
    </location>
</feature>
<organism evidence="10 11">
    <name type="scientific">Acanthaster planci</name>
    <name type="common">Crown-of-thorns starfish</name>
    <dbReference type="NCBI Taxonomy" id="133434"/>
    <lineage>
        <taxon>Eukaryota</taxon>
        <taxon>Metazoa</taxon>
        <taxon>Echinodermata</taxon>
        <taxon>Eleutherozoa</taxon>
        <taxon>Asterozoa</taxon>
        <taxon>Asteroidea</taxon>
        <taxon>Valvatacea</taxon>
        <taxon>Valvatida</taxon>
        <taxon>Acanthasteridae</taxon>
        <taxon>Acanthaster</taxon>
    </lineage>
</organism>
<keyword evidence="6 8" id="KW-1133">Transmembrane helix</keyword>
<dbReference type="OMA" id="TVCCLSI"/>
<proteinExistence type="inferred from homology"/>
<dbReference type="Pfam" id="PF01384">
    <property type="entry name" value="PHO4"/>
    <property type="match status" value="1"/>
</dbReference>
<evidence type="ECO:0000256" key="2">
    <source>
        <dbReference type="ARBA" id="ARBA00009916"/>
    </source>
</evidence>
<evidence type="ECO:0000256" key="5">
    <source>
        <dbReference type="ARBA" id="ARBA00022692"/>
    </source>
</evidence>
<evidence type="ECO:0000313" key="11">
    <source>
        <dbReference type="RefSeq" id="XP_022083517.1"/>
    </source>
</evidence>
<feature type="transmembrane region" description="Helical" evidence="8">
    <location>
        <begin position="156"/>
        <end position="176"/>
    </location>
</feature>
<keyword evidence="3 8" id="KW-0813">Transport</keyword>
<keyword evidence="4 8" id="KW-0592">Phosphate transport</keyword>
<feature type="transmembrane region" description="Helical" evidence="8">
    <location>
        <begin position="129"/>
        <end position="150"/>
    </location>
</feature>
<evidence type="ECO:0000256" key="1">
    <source>
        <dbReference type="ARBA" id="ARBA00004141"/>
    </source>
</evidence>
<feature type="transmembrane region" description="Helical" evidence="8">
    <location>
        <begin position="526"/>
        <end position="552"/>
    </location>
</feature>
<sequence length="584" mass="62396">MDLPYVDRFLDPYDESLLWIVIVGFIIAFILAFGLGANDAANSFGTAVGAKVFTLLQAIILAAIFETLGSILLGGNVSGTIRGGLFNASVYEGHEELLMVGQLSALASACVWLLIATMMSLPVSASHSIVGASLGFHLVVFLGTGVDWFVIGKIAISWVASPVISGVVSSAIYYVLKFTMLDRHDQLKSGLRAVPFWYFLVFFVNILSILLGVKEVVEATVLGVWLVVLIALGGGLLCALITLAFLVPYTRRKAKGAELRQQHEQAEMGGDQTIKKIRQDFELEVSETQAYGNKCMTTDDENGNTNKRDSDDLDSSGNEAGGETNRRHCNSAISDDDIPHDSEIRGGRAESRMSRVSKVTSTADDEEEDKGIFSVNKNSKDWLSVKDTVAVTTICGPLQGLSACFAAFSHGGNDVSNAIGPLIGLYLIYQEGRISVDKPSPAWILVYGGVGIAVGLALLGRRVIKTIGSDLTPITPSTGFAINLGAAMTVLIASNLSIPVSTTHCLVGSVAFVGFLRARKAMDLKLFTGIVSAWIITLPATVLLSAAFMGLIQHAVPGGCDIQQMQYPPPNSTEIYSTVEMRTA</sequence>
<name>A0A8B7XTH2_ACAPL</name>
<comment type="subcellular location">
    <subcellularLocation>
        <location evidence="1 8">Membrane</location>
        <topology evidence="1 8">Multi-pass membrane protein</topology>
    </subcellularLocation>
</comment>
<dbReference type="RefSeq" id="XP_022083517.1">
    <property type="nucleotide sequence ID" value="XM_022227825.1"/>
</dbReference>
<keyword evidence="7 8" id="KW-0472">Membrane</keyword>
<dbReference type="GO" id="GO:0005315">
    <property type="term" value="F:phosphate transmembrane transporter activity"/>
    <property type="evidence" value="ECO:0007669"/>
    <property type="project" value="InterPro"/>
</dbReference>
<comment type="function">
    <text evidence="8">Sodium-phosphate symporter.</text>
</comment>
<feature type="region of interest" description="Disordered" evidence="9">
    <location>
        <begin position="292"/>
        <end position="368"/>
    </location>
</feature>
<feature type="transmembrane region" description="Helical" evidence="8">
    <location>
        <begin position="442"/>
        <end position="464"/>
    </location>
</feature>
<evidence type="ECO:0000256" key="3">
    <source>
        <dbReference type="ARBA" id="ARBA00022448"/>
    </source>
</evidence>
<dbReference type="OrthoDB" id="260807at2759"/>
<dbReference type="AlphaFoldDB" id="A0A8B7XTH2"/>
<protein>
    <recommendedName>
        <fullName evidence="8">Phosphate transporter</fullName>
    </recommendedName>
</protein>
<feature type="transmembrane region" description="Helical" evidence="8">
    <location>
        <begin position="55"/>
        <end position="77"/>
    </location>
</feature>
<dbReference type="InterPro" id="IPR001204">
    <property type="entry name" value="Phos_transporter"/>
</dbReference>
<evidence type="ECO:0000256" key="9">
    <source>
        <dbReference type="SAM" id="MobiDB-lite"/>
    </source>
</evidence>
<feature type="transmembrane region" description="Helical" evidence="8">
    <location>
        <begin position="484"/>
        <end position="514"/>
    </location>
</feature>
<keyword evidence="5 8" id="KW-0812">Transmembrane</keyword>
<evidence type="ECO:0000256" key="7">
    <source>
        <dbReference type="ARBA" id="ARBA00023136"/>
    </source>
</evidence>
<evidence type="ECO:0000256" key="8">
    <source>
        <dbReference type="RuleBase" id="RU363058"/>
    </source>
</evidence>
<dbReference type="PANTHER" id="PTHR11101">
    <property type="entry name" value="PHOSPHATE TRANSPORTER"/>
    <property type="match status" value="1"/>
</dbReference>
<dbReference type="GO" id="GO:0035435">
    <property type="term" value="P:phosphate ion transmembrane transport"/>
    <property type="evidence" value="ECO:0007669"/>
    <property type="project" value="TreeGrafter"/>
</dbReference>
<dbReference type="Proteomes" id="UP000694845">
    <property type="component" value="Unplaced"/>
</dbReference>
<feature type="transmembrane region" description="Helical" evidence="8">
    <location>
        <begin position="196"/>
        <end position="213"/>
    </location>
</feature>
<accession>A0A8B7XTH2</accession>
<evidence type="ECO:0000313" key="10">
    <source>
        <dbReference type="Proteomes" id="UP000694845"/>
    </source>
</evidence>
<gene>
    <name evidence="11" type="primary">LOC110975375</name>
</gene>
<dbReference type="KEGG" id="aplc:110975375"/>